<keyword evidence="1" id="KW-1133">Transmembrane helix</keyword>
<keyword evidence="1" id="KW-0812">Transmembrane</keyword>
<dbReference type="AlphaFoldDB" id="A0A645BKP9"/>
<gene>
    <name evidence="2" type="ORF">SDC9_110687</name>
</gene>
<feature type="transmembrane region" description="Helical" evidence="1">
    <location>
        <begin position="387"/>
        <end position="403"/>
    </location>
</feature>
<feature type="transmembrane region" description="Helical" evidence="1">
    <location>
        <begin position="328"/>
        <end position="348"/>
    </location>
</feature>
<feature type="transmembrane region" description="Helical" evidence="1">
    <location>
        <begin position="360"/>
        <end position="381"/>
    </location>
</feature>
<feature type="transmembrane region" description="Helical" evidence="1">
    <location>
        <begin position="153"/>
        <end position="171"/>
    </location>
</feature>
<proteinExistence type="predicted"/>
<accession>A0A645BKP9</accession>
<sequence>MFISACMTLFFVGLTAALLRITFLTNDDASIMYTFAGYFTGEPYPIHGFVNLPLGYLTSLLYMILPQVPWWPVLQLLSVAISIWVIFYTLWDIGAANNTPHAVMIAILTLLYALVLVYPVARLSFTLTACMLGTAGVLRLFSNDTGGQVREPLSLLALLESLALMIGCFLFRNSTGFSMICFWAAGVVYHALNIGFCWTAEQKKQNLKRLGLYAIAGIAIFAALIWLNNWSNQNMNPEGYAAFEEARGEFFDFPHVAYDEDPDFYASIGWDRQTYNLVSVACFIDPGVTADRLNAVVAHGAVGAELGLTARLQAAFAYGETFFRTNGAGQYMLVVPVLTALAAGLYFLRERKRGVEMLMVFGLALGAFALCLYLCLVQRLILRAFQVIALPTAVLFLPLLLRIRADNRAMPLKRWGRGIGLAMLLLSLFGLGWSMTKTVLWFDSYHPAKQIEQMREAEAYAMDHSENVYIVQPTFIYNNEAFKTYPGEKPTNIIDWGDTGMYSGWKTRQLEKNGLSALTPEIFRQERVYLMGTQSAKELQVLIDYLIKDAGAAGVERVDLFGGDYAVYKVVY</sequence>
<dbReference type="EMBL" id="VSSQ01019611">
    <property type="protein sequence ID" value="MPM63803.1"/>
    <property type="molecule type" value="Genomic_DNA"/>
</dbReference>
<feature type="transmembrane region" description="Helical" evidence="1">
    <location>
        <begin position="415"/>
        <end position="435"/>
    </location>
</feature>
<keyword evidence="1" id="KW-0472">Membrane</keyword>
<feature type="transmembrane region" description="Helical" evidence="1">
    <location>
        <begin position="210"/>
        <end position="227"/>
    </location>
</feature>
<evidence type="ECO:0008006" key="3">
    <source>
        <dbReference type="Google" id="ProtNLM"/>
    </source>
</evidence>
<feature type="transmembrane region" description="Helical" evidence="1">
    <location>
        <begin position="70"/>
        <end position="90"/>
    </location>
</feature>
<evidence type="ECO:0000313" key="2">
    <source>
        <dbReference type="EMBL" id="MPM63803.1"/>
    </source>
</evidence>
<feature type="transmembrane region" description="Helical" evidence="1">
    <location>
        <begin position="177"/>
        <end position="198"/>
    </location>
</feature>
<evidence type="ECO:0000256" key="1">
    <source>
        <dbReference type="SAM" id="Phobius"/>
    </source>
</evidence>
<feature type="transmembrane region" description="Helical" evidence="1">
    <location>
        <begin position="102"/>
        <end position="118"/>
    </location>
</feature>
<protein>
    <recommendedName>
        <fullName evidence="3">Glycosyltransferase RgtA/B/C/D-like domain-containing protein</fullName>
    </recommendedName>
</protein>
<comment type="caution">
    <text evidence="2">The sequence shown here is derived from an EMBL/GenBank/DDBJ whole genome shotgun (WGS) entry which is preliminary data.</text>
</comment>
<name>A0A645BKP9_9ZZZZ</name>
<organism evidence="2">
    <name type="scientific">bioreactor metagenome</name>
    <dbReference type="NCBI Taxonomy" id="1076179"/>
    <lineage>
        <taxon>unclassified sequences</taxon>
        <taxon>metagenomes</taxon>
        <taxon>ecological metagenomes</taxon>
    </lineage>
</organism>
<reference evidence="2" key="1">
    <citation type="submission" date="2019-08" db="EMBL/GenBank/DDBJ databases">
        <authorList>
            <person name="Kucharzyk K."/>
            <person name="Murdoch R.W."/>
            <person name="Higgins S."/>
            <person name="Loffler F."/>
        </authorList>
    </citation>
    <scope>NUCLEOTIDE SEQUENCE</scope>
</reference>